<dbReference type="OrthoDB" id="4937900at2759"/>
<dbReference type="InterPro" id="IPR053157">
    <property type="entry name" value="Sterol_Uptake_Regulator"/>
</dbReference>
<dbReference type="SUPFAM" id="SSF57701">
    <property type="entry name" value="Zn2/Cys6 DNA-binding domain"/>
    <property type="match status" value="1"/>
</dbReference>
<gene>
    <name evidence="2" type="ORF">OIDMADRAFT_206105</name>
</gene>
<dbReference type="PANTHER" id="PTHR47784:SF4">
    <property type="entry name" value="ZN(II)2CYS6 TRANSCRIPTION FACTOR (EUROFUNG)"/>
    <property type="match status" value="1"/>
</dbReference>
<sequence>MPPGRAKLRRAHKKSRHGCRTCKRRHTKRPSCVNCLTAHLQCSYLETGLPRPSPLTPESATSSLLAASTASTVSTPDIHLDAIETPTLHQSPYQFPVNMHHMELLGHFLTVTSHSLGDLSGLPTSFLQCVLKHAFTTPYLMYEILAIAASHLSRLRPTQQKHYQDASTDLQTQALSLFNIDPLDVHAGNCISKFLFSSFLGIHVFFNTISTSSNDADLLDKFIAYLDIHRGVRAITAKSWQMLKETELEPILRAGETNIQPQAEEYRDCDRLTELLDSSDLSSPHLEVCRNALEHLRGLFGPKRDSQDLDFVFAWPVIISGEYTKLLLKRQPEALIILAYYAVLLHARRRFWVIGDAGRALIESITIHLGTYWKQWLAWPNEML</sequence>
<evidence type="ECO:0008006" key="4">
    <source>
        <dbReference type="Google" id="ProtNLM"/>
    </source>
</evidence>
<dbReference type="InterPro" id="IPR036864">
    <property type="entry name" value="Zn2-C6_fun-type_DNA-bd_sf"/>
</dbReference>
<dbReference type="CDD" id="cd00067">
    <property type="entry name" value="GAL4"/>
    <property type="match status" value="1"/>
</dbReference>
<evidence type="ECO:0000256" key="1">
    <source>
        <dbReference type="ARBA" id="ARBA00023242"/>
    </source>
</evidence>
<dbReference type="EMBL" id="KN832886">
    <property type="protein sequence ID" value="KIM95723.1"/>
    <property type="molecule type" value="Genomic_DNA"/>
</dbReference>
<dbReference type="GO" id="GO:0008270">
    <property type="term" value="F:zinc ion binding"/>
    <property type="evidence" value="ECO:0007669"/>
    <property type="project" value="InterPro"/>
</dbReference>
<accession>A0A0C3C9Z4</accession>
<feature type="non-terminal residue" evidence="2">
    <location>
        <position position="384"/>
    </location>
</feature>
<dbReference type="Proteomes" id="UP000054321">
    <property type="component" value="Unassembled WGS sequence"/>
</dbReference>
<keyword evidence="3" id="KW-1185">Reference proteome</keyword>
<dbReference type="InterPro" id="IPR001138">
    <property type="entry name" value="Zn2Cys6_DnaBD"/>
</dbReference>
<dbReference type="GO" id="GO:0001228">
    <property type="term" value="F:DNA-binding transcription activator activity, RNA polymerase II-specific"/>
    <property type="evidence" value="ECO:0007669"/>
    <property type="project" value="TreeGrafter"/>
</dbReference>
<evidence type="ECO:0000313" key="2">
    <source>
        <dbReference type="EMBL" id="KIM95723.1"/>
    </source>
</evidence>
<dbReference type="InParanoid" id="A0A0C3C9Z4"/>
<reference evidence="3" key="2">
    <citation type="submission" date="2015-01" db="EMBL/GenBank/DDBJ databases">
        <title>Evolutionary Origins and Diversification of the Mycorrhizal Mutualists.</title>
        <authorList>
            <consortium name="DOE Joint Genome Institute"/>
            <consortium name="Mycorrhizal Genomics Consortium"/>
            <person name="Kohler A."/>
            <person name="Kuo A."/>
            <person name="Nagy L.G."/>
            <person name="Floudas D."/>
            <person name="Copeland A."/>
            <person name="Barry K.W."/>
            <person name="Cichocki N."/>
            <person name="Veneault-Fourrey C."/>
            <person name="LaButti K."/>
            <person name="Lindquist E.A."/>
            <person name="Lipzen A."/>
            <person name="Lundell T."/>
            <person name="Morin E."/>
            <person name="Murat C."/>
            <person name="Riley R."/>
            <person name="Ohm R."/>
            <person name="Sun H."/>
            <person name="Tunlid A."/>
            <person name="Henrissat B."/>
            <person name="Grigoriev I.V."/>
            <person name="Hibbett D.S."/>
            <person name="Martin F."/>
        </authorList>
    </citation>
    <scope>NUCLEOTIDE SEQUENCE [LARGE SCALE GENOMIC DNA]</scope>
    <source>
        <strain evidence="3">Zn</strain>
    </source>
</reference>
<dbReference type="PANTHER" id="PTHR47784">
    <property type="entry name" value="STEROL UPTAKE CONTROL PROTEIN 2"/>
    <property type="match status" value="1"/>
</dbReference>
<dbReference type="AlphaFoldDB" id="A0A0C3C9Z4"/>
<organism evidence="2 3">
    <name type="scientific">Oidiodendron maius (strain Zn)</name>
    <dbReference type="NCBI Taxonomy" id="913774"/>
    <lineage>
        <taxon>Eukaryota</taxon>
        <taxon>Fungi</taxon>
        <taxon>Dikarya</taxon>
        <taxon>Ascomycota</taxon>
        <taxon>Pezizomycotina</taxon>
        <taxon>Leotiomycetes</taxon>
        <taxon>Leotiomycetes incertae sedis</taxon>
        <taxon>Myxotrichaceae</taxon>
        <taxon>Oidiodendron</taxon>
    </lineage>
</organism>
<protein>
    <recommendedName>
        <fullName evidence="4">Zn(2)-C6 fungal-type domain-containing protein</fullName>
    </recommendedName>
</protein>
<keyword evidence="1" id="KW-0539">Nucleus</keyword>
<dbReference type="STRING" id="913774.A0A0C3C9Z4"/>
<reference evidence="2 3" key="1">
    <citation type="submission" date="2014-04" db="EMBL/GenBank/DDBJ databases">
        <authorList>
            <consortium name="DOE Joint Genome Institute"/>
            <person name="Kuo A."/>
            <person name="Martino E."/>
            <person name="Perotto S."/>
            <person name="Kohler A."/>
            <person name="Nagy L.G."/>
            <person name="Floudas D."/>
            <person name="Copeland A."/>
            <person name="Barry K.W."/>
            <person name="Cichocki N."/>
            <person name="Veneault-Fourrey C."/>
            <person name="LaButti K."/>
            <person name="Lindquist E.A."/>
            <person name="Lipzen A."/>
            <person name="Lundell T."/>
            <person name="Morin E."/>
            <person name="Murat C."/>
            <person name="Sun H."/>
            <person name="Tunlid A."/>
            <person name="Henrissat B."/>
            <person name="Grigoriev I.V."/>
            <person name="Hibbett D.S."/>
            <person name="Martin F."/>
            <person name="Nordberg H.P."/>
            <person name="Cantor M.N."/>
            <person name="Hua S.X."/>
        </authorList>
    </citation>
    <scope>NUCLEOTIDE SEQUENCE [LARGE SCALE GENOMIC DNA]</scope>
    <source>
        <strain evidence="2 3">Zn</strain>
    </source>
</reference>
<proteinExistence type="predicted"/>
<name>A0A0C3C9Z4_OIDMZ</name>
<dbReference type="HOGENOM" id="CLU_024934_2_0_1"/>
<dbReference type="InterPro" id="IPR021858">
    <property type="entry name" value="Fun_TF"/>
</dbReference>
<evidence type="ECO:0000313" key="3">
    <source>
        <dbReference type="Proteomes" id="UP000054321"/>
    </source>
</evidence>
<dbReference type="Pfam" id="PF11951">
    <property type="entry name" value="Fungal_trans_2"/>
    <property type="match status" value="1"/>
</dbReference>